<keyword evidence="1" id="KW-0560">Oxidoreductase</keyword>
<dbReference type="GO" id="GO:0016616">
    <property type="term" value="F:oxidoreductase activity, acting on the CH-OH group of donors, NAD or NADP as acceptor"/>
    <property type="evidence" value="ECO:0007669"/>
    <property type="project" value="UniProtKB-ARBA"/>
</dbReference>
<dbReference type="GO" id="GO:0051287">
    <property type="term" value="F:NAD binding"/>
    <property type="evidence" value="ECO:0007669"/>
    <property type="project" value="InterPro"/>
</dbReference>
<evidence type="ECO:0000259" key="3">
    <source>
        <dbReference type="Pfam" id="PF02826"/>
    </source>
</evidence>
<dbReference type="Gene3D" id="3.40.50.720">
    <property type="entry name" value="NAD(P)-binding Rossmann-like Domain"/>
    <property type="match status" value="2"/>
</dbReference>
<gene>
    <name evidence="4" type="ORF">FN976_12375</name>
</gene>
<dbReference type="PANTHER" id="PTHR43333:SF1">
    <property type="entry name" value="D-ISOMER SPECIFIC 2-HYDROXYACID DEHYDROGENASE NAD-BINDING DOMAIN-CONTAINING PROTEIN"/>
    <property type="match status" value="1"/>
</dbReference>
<feature type="domain" description="D-isomer specific 2-hydroxyacid dehydrogenase NAD-binding" evidence="3">
    <location>
        <begin position="151"/>
        <end position="329"/>
    </location>
</feature>
<dbReference type="Pfam" id="PF02826">
    <property type="entry name" value="2-Hacid_dh_C"/>
    <property type="match status" value="1"/>
</dbReference>
<dbReference type="PANTHER" id="PTHR43333">
    <property type="entry name" value="2-HACID_DH_C DOMAIN-CONTAINING PROTEIN"/>
    <property type="match status" value="1"/>
</dbReference>
<dbReference type="SUPFAM" id="SSF52283">
    <property type="entry name" value="Formate/glycerate dehydrogenase catalytic domain-like"/>
    <property type="match status" value="1"/>
</dbReference>
<proteinExistence type="predicted"/>
<evidence type="ECO:0000313" key="4">
    <source>
        <dbReference type="EMBL" id="TWO71108.1"/>
    </source>
</evidence>
<dbReference type="InterPro" id="IPR036291">
    <property type="entry name" value="NAD(P)-bd_dom_sf"/>
</dbReference>
<sequence length="370" mass="38108">MTMAISVARSPMAGERPVVSKSMTAMGMAASLTPQSRLMPTCPTILLWTPFTGQQRMLAEGLRNAACELVAVASEAEAIAALASADGALFAGVAQGYSPALAQAVLQAPRLRWLQLISTGQEAVEQHGLPPRVAVTSVGDTAAGVVAEHAVALLLALGRRLGDAAVQGARAEWNRAYAARMDSLDGRTLCLVGYGRIGKETARRVQGFGMRCIAVNRSGVGDVVGSVQQVLPLARLHEALAQSDAVSLSLPGTAETHRLFGAAEWAACKRGALVVNVGRGTVVDTASLVAALHSGHLAGAGLDVTDPEPLPADHALWKAPGVLITPHVGGAGNPQGVARLAALIVENVRRFGAGEELLHPVQIQPSGDAA</sequence>
<dbReference type="SUPFAM" id="SSF51735">
    <property type="entry name" value="NAD(P)-binding Rossmann-fold domains"/>
    <property type="match status" value="1"/>
</dbReference>
<dbReference type="OrthoDB" id="9805416at2"/>
<name>A0A562ZS11_9BURK</name>
<accession>A0A562ZS11</accession>
<organism evidence="4 5">
    <name type="scientific">Caenimonas sedimenti</name>
    <dbReference type="NCBI Taxonomy" id="2596921"/>
    <lineage>
        <taxon>Bacteria</taxon>
        <taxon>Pseudomonadati</taxon>
        <taxon>Pseudomonadota</taxon>
        <taxon>Betaproteobacteria</taxon>
        <taxon>Burkholderiales</taxon>
        <taxon>Comamonadaceae</taxon>
        <taxon>Caenimonas</taxon>
    </lineage>
</organism>
<evidence type="ECO:0000256" key="1">
    <source>
        <dbReference type="ARBA" id="ARBA00023002"/>
    </source>
</evidence>
<comment type="caution">
    <text evidence="4">The sequence shown here is derived from an EMBL/GenBank/DDBJ whole genome shotgun (WGS) entry which is preliminary data.</text>
</comment>
<dbReference type="Proteomes" id="UP000318199">
    <property type="component" value="Unassembled WGS sequence"/>
</dbReference>
<dbReference type="InterPro" id="IPR006140">
    <property type="entry name" value="D-isomer_DH_NAD-bd"/>
</dbReference>
<dbReference type="CDD" id="cd05300">
    <property type="entry name" value="2-Hacid_dh_1"/>
    <property type="match status" value="1"/>
</dbReference>
<dbReference type="EMBL" id="VOBQ01000009">
    <property type="protein sequence ID" value="TWO71108.1"/>
    <property type="molecule type" value="Genomic_DNA"/>
</dbReference>
<keyword evidence="2" id="KW-0520">NAD</keyword>
<keyword evidence="5" id="KW-1185">Reference proteome</keyword>
<dbReference type="AlphaFoldDB" id="A0A562ZS11"/>
<evidence type="ECO:0000256" key="2">
    <source>
        <dbReference type="ARBA" id="ARBA00023027"/>
    </source>
</evidence>
<dbReference type="PROSITE" id="PS00671">
    <property type="entry name" value="D_2_HYDROXYACID_DH_3"/>
    <property type="match status" value="1"/>
</dbReference>
<evidence type="ECO:0000313" key="5">
    <source>
        <dbReference type="Proteomes" id="UP000318199"/>
    </source>
</evidence>
<protein>
    <submittedName>
        <fullName evidence="4">D-2-hydroxyacid dehydrogenase</fullName>
    </submittedName>
</protein>
<reference evidence="4 5" key="1">
    <citation type="submission" date="2019-07" db="EMBL/GenBank/DDBJ databases">
        <title>Caenimonas sedimenti sp. nov., isolated from activated sludge.</title>
        <authorList>
            <person name="Xu J."/>
        </authorList>
    </citation>
    <scope>NUCLEOTIDE SEQUENCE [LARGE SCALE GENOMIC DNA]</scope>
    <source>
        <strain evidence="4 5">HX-9-20</strain>
    </source>
</reference>
<dbReference type="InterPro" id="IPR029753">
    <property type="entry name" value="D-isomer_DH_CS"/>
</dbReference>